<organism evidence="4 5">
    <name type="scientific">Natrarchaeobius halalkaliphilus</name>
    <dbReference type="NCBI Taxonomy" id="1679091"/>
    <lineage>
        <taxon>Archaea</taxon>
        <taxon>Methanobacteriati</taxon>
        <taxon>Methanobacteriota</taxon>
        <taxon>Stenosarchaea group</taxon>
        <taxon>Halobacteria</taxon>
        <taxon>Halobacteriales</taxon>
        <taxon>Natrialbaceae</taxon>
        <taxon>Natrarchaeobius</taxon>
    </lineage>
</organism>
<dbReference type="InterPro" id="IPR007050">
    <property type="entry name" value="HTH_bacterioopsin"/>
</dbReference>
<evidence type="ECO:0000256" key="1">
    <source>
        <dbReference type="ARBA" id="ARBA00023015"/>
    </source>
</evidence>
<reference evidence="4 5" key="1">
    <citation type="submission" date="2018-10" db="EMBL/GenBank/DDBJ databases">
        <title>Natrarchaeobius chitinivorans gen. nov., sp. nov., and Natrarchaeobius haloalkaliphilus sp. nov., alkaliphilic, chitin-utilizing haloarchaea from hypersaline alkaline lakes.</title>
        <authorList>
            <person name="Sorokin D.Y."/>
            <person name="Elcheninov A.G."/>
            <person name="Kostrikina N.A."/>
            <person name="Bale N.J."/>
            <person name="Sinninghe Damste J.S."/>
            <person name="Khijniak T.V."/>
            <person name="Kublanov I.V."/>
            <person name="Toshchakov S.V."/>
        </authorList>
    </citation>
    <scope>NUCLEOTIDE SEQUENCE [LARGE SCALE GENOMIC DNA]</scope>
    <source>
        <strain evidence="4 5">AArcht-Sl</strain>
    </source>
</reference>
<dbReference type="OrthoDB" id="27447at2157"/>
<dbReference type="PANTHER" id="PTHR34236">
    <property type="entry name" value="DIMETHYL SULFOXIDE REDUCTASE TRANSCRIPTIONAL ACTIVATOR"/>
    <property type="match status" value="1"/>
</dbReference>
<evidence type="ECO:0000256" key="2">
    <source>
        <dbReference type="ARBA" id="ARBA00023163"/>
    </source>
</evidence>
<dbReference type="Gene3D" id="1.10.10.10">
    <property type="entry name" value="Winged helix-like DNA-binding domain superfamily/Winged helix DNA-binding domain"/>
    <property type="match status" value="1"/>
</dbReference>
<evidence type="ECO:0000313" key="5">
    <source>
        <dbReference type="Proteomes" id="UP000273828"/>
    </source>
</evidence>
<name>A0A3N6NZH5_9EURY</name>
<keyword evidence="5" id="KW-1185">Reference proteome</keyword>
<dbReference type="Proteomes" id="UP000273828">
    <property type="component" value="Unassembled WGS sequence"/>
</dbReference>
<dbReference type="AlphaFoldDB" id="A0A3N6NZH5"/>
<dbReference type="SUPFAM" id="SSF88659">
    <property type="entry name" value="Sigma3 and sigma4 domains of RNA polymerase sigma factors"/>
    <property type="match status" value="1"/>
</dbReference>
<protein>
    <recommendedName>
        <fullName evidence="3">HTH bat-type domain-containing protein</fullName>
    </recommendedName>
</protein>
<keyword evidence="2" id="KW-0804">Transcription</keyword>
<dbReference type="InterPro" id="IPR036388">
    <property type="entry name" value="WH-like_DNA-bd_sf"/>
</dbReference>
<dbReference type="PANTHER" id="PTHR34236:SF1">
    <property type="entry name" value="DIMETHYL SULFOXIDE REDUCTASE TRANSCRIPTIONAL ACTIVATOR"/>
    <property type="match status" value="1"/>
</dbReference>
<dbReference type="Pfam" id="PF04967">
    <property type="entry name" value="HTH_10"/>
    <property type="match status" value="1"/>
</dbReference>
<feature type="domain" description="HTH bat-type" evidence="3">
    <location>
        <begin position="175"/>
        <end position="226"/>
    </location>
</feature>
<evidence type="ECO:0000313" key="4">
    <source>
        <dbReference type="EMBL" id="RQG86946.1"/>
    </source>
</evidence>
<comment type="caution">
    <text evidence="4">The sequence shown here is derived from an EMBL/GenBank/DDBJ whole genome shotgun (WGS) entry which is preliminary data.</text>
</comment>
<sequence>MDSSELNEDRIASVRLRIRMTDDWTERIGQYDIQGDIFTASLLDTHYKALVRLYGEDVSRGIEIIEKAPYHTRVDVIEQSLDTTHEYAVLFVTAVFDRMTPFRILTENEYLLFEPSFFRNGWFYIDTLIWNRDQLSFLIDRLDEICTVSIEQLISGAEFSTLPNPLTWSTLLSELTDRQMEVLSLALERGYYDQPSRVSLEELGTELDLHKSTVGEHLNRATQTLATFITENYYPATYGKAD</sequence>
<accession>A0A3N6NZH5</accession>
<keyword evidence="1" id="KW-0805">Transcription regulation</keyword>
<dbReference type="InterPro" id="IPR013324">
    <property type="entry name" value="RNA_pol_sigma_r3/r4-like"/>
</dbReference>
<dbReference type="RefSeq" id="WP_124179345.1">
    <property type="nucleotide sequence ID" value="NZ_REFY01000006.1"/>
</dbReference>
<dbReference type="EMBL" id="REFY01000006">
    <property type="protein sequence ID" value="RQG86946.1"/>
    <property type="molecule type" value="Genomic_DNA"/>
</dbReference>
<evidence type="ECO:0000259" key="3">
    <source>
        <dbReference type="Pfam" id="PF04967"/>
    </source>
</evidence>
<proteinExistence type="predicted"/>
<gene>
    <name evidence="4" type="ORF">EA462_14915</name>
</gene>